<keyword evidence="2 6" id="KW-0489">Methyltransferase</keyword>
<dbReference type="CDD" id="cd02440">
    <property type="entry name" value="AdoMet_MTases"/>
    <property type="match status" value="1"/>
</dbReference>
<evidence type="ECO:0000256" key="2">
    <source>
        <dbReference type="ARBA" id="ARBA00022603"/>
    </source>
</evidence>
<gene>
    <name evidence="8" type="primary">yfiC</name>
    <name evidence="8" type="ORF">NCTC11647_00318</name>
</gene>
<dbReference type="Gene3D" id="3.40.50.150">
    <property type="entry name" value="Vaccinia Virus protein VP39"/>
    <property type="match status" value="1"/>
</dbReference>
<dbReference type="PANTHER" id="PTHR47739:SF1">
    <property type="entry name" value="TRNA1(VAL) (ADENINE(37)-N6)-METHYLTRANSFERASE"/>
    <property type="match status" value="1"/>
</dbReference>
<dbReference type="Proteomes" id="UP000251647">
    <property type="component" value="Unassembled WGS sequence"/>
</dbReference>
<evidence type="ECO:0000256" key="3">
    <source>
        <dbReference type="ARBA" id="ARBA00022679"/>
    </source>
</evidence>
<dbReference type="InterPro" id="IPR002052">
    <property type="entry name" value="DNA_methylase_N6_adenine_CS"/>
</dbReference>
<feature type="domain" description="Methyltransferase small" evidence="7">
    <location>
        <begin position="36"/>
        <end position="122"/>
    </location>
</feature>
<dbReference type="OrthoDB" id="5383291at2"/>
<keyword evidence="4 6" id="KW-0949">S-adenosyl-L-methionine</keyword>
<dbReference type="RefSeq" id="WP_005301249.1">
    <property type="nucleotide sequence ID" value="NZ_PYOG01000020.1"/>
</dbReference>
<comment type="subcellular location">
    <subcellularLocation>
        <location evidence="6">Cytoplasm</location>
    </subcellularLocation>
</comment>
<dbReference type="GO" id="GO:0016430">
    <property type="term" value="F:tRNA (adenine-N6)-methyltransferase activity"/>
    <property type="evidence" value="ECO:0007669"/>
    <property type="project" value="UniProtKB-UniRule"/>
</dbReference>
<accession>A0A2T3QHB4</accession>
<comment type="catalytic activity">
    <reaction evidence="6">
        <text>adenosine(37) in tRNA1(Val) + S-adenosyl-L-methionine = N(6)-methyladenosine(37) in tRNA1(Val) + S-adenosyl-L-homocysteine + H(+)</text>
        <dbReference type="Rhea" id="RHEA:43160"/>
        <dbReference type="Rhea" id="RHEA-COMP:10369"/>
        <dbReference type="Rhea" id="RHEA-COMP:10370"/>
        <dbReference type="ChEBI" id="CHEBI:15378"/>
        <dbReference type="ChEBI" id="CHEBI:57856"/>
        <dbReference type="ChEBI" id="CHEBI:59789"/>
        <dbReference type="ChEBI" id="CHEBI:74411"/>
        <dbReference type="ChEBI" id="CHEBI:74449"/>
        <dbReference type="EC" id="2.1.1.223"/>
    </reaction>
</comment>
<dbReference type="InterPro" id="IPR029063">
    <property type="entry name" value="SAM-dependent_MTases_sf"/>
</dbReference>
<comment type="function">
    <text evidence="6">Specifically methylates the adenine in position 37 of tRNA(1)(Val) (anticodon cmo5UAC).</text>
</comment>
<dbReference type="PANTHER" id="PTHR47739">
    <property type="entry name" value="TRNA1(VAL) (ADENINE(37)-N6)-METHYLTRANSFERASE"/>
    <property type="match status" value="1"/>
</dbReference>
<name>A0A2T3QHB4_PHODM</name>
<evidence type="ECO:0000256" key="6">
    <source>
        <dbReference type="HAMAP-Rule" id="MF_01872"/>
    </source>
</evidence>
<keyword evidence="3 6" id="KW-0808">Transferase</keyword>
<evidence type="ECO:0000256" key="5">
    <source>
        <dbReference type="ARBA" id="ARBA00022694"/>
    </source>
</evidence>
<evidence type="ECO:0000259" key="7">
    <source>
        <dbReference type="Pfam" id="PF05175"/>
    </source>
</evidence>
<dbReference type="SUPFAM" id="SSF53335">
    <property type="entry name" value="S-adenosyl-L-methionine-dependent methyltransferases"/>
    <property type="match status" value="1"/>
</dbReference>
<keyword evidence="5 6" id="KW-0819">tRNA processing</keyword>
<dbReference type="PROSITE" id="PS00092">
    <property type="entry name" value="N6_MTASE"/>
    <property type="match status" value="1"/>
</dbReference>
<reference evidence="8 9" key="1">
    <citation type="submission" date="2018-06" db="EMBL/GenBank/DDBJ databases">
        <authorList>
            <consortium name="Pathogen Informatics"/>
            <person name="Doyle S."/>
        </authorList>
    </citation>
    <scope>NUCLEOTIDE SEQUENCE [LARGE SCALE GENOMIC DNA]</scope>
    <source>
        <strain evidence="8 9">NCTC11647</strain>
    </source>
</reference>
<dbReference type="Pfam" id="PF05175">
    <property type="entry name" value="MTS"/>
    <property type="match status" value="1"/>
</dbReference>
<comment type="similarity">
    <text evidence="6">Belongs to the methyltransferase superfamily. tRNA (adenine-N(6)-)-methyltransferase family.</text>
</comment>
<dbReference type="EC" id="2.1.1.223" evidence="6"/>
<dbReference type="AlphaFoldDB" id="A0A2T3QHB4"/>
<dbReference type="InterPro" id="IPR007848">
    <property type="entry name" value="Small_mtfrase_dom"/>
</dbReference>
<evidence type="ECO:0000256" key="1">
    <source>
        <dbReference type="ARBA" id="ARBA00022490"/>
    </source>
</evidence>
<dbReference type="GO" id="GO:0005737">
    <property type="term" value="C:cytoplasm"/>
    <property type="evidence" value="ECO:0007669"/>
    <property type="project" value="UniProtKB-SubCell"/>
</dbReference>
<organism evidence="8 9">
    <name type="scientific">Photobacterium damselae</name>
    <dbReference type="NCBI Taxonomy" id="38293"/>
    <lineage>
        <taxon>Bacteria</taxon>
        <taxon>Pseudomonadati</taxon>
        <taxon>Pseudomonadota</taxon>
        <taxon>Gammaproteobacteria</taxon>
        <taxon>Vibrionales</taxon>
        <taxon>Vibrionaceae</taxon>
        <taxon>Photobacterium</taxon>
    </lineage>
</organism>
<dbReference type="HAMAP" id="MF_01872">
    <property type="entry name" value="tRNA_methyltr_YfiC"/>
    <property type="match status" value="1"/>
</dbReference>
<dbReference type="EMBL" id="UATL01000001">
    <property type="protein sequence ID" value="SPY27279.1"/>
    <property type="molecule type" value="Genomic_DNA"/>
</dbReference>
<sequence>MSSGFTLKQFHVNHGGCGMPVSTDGILLGAWAKLEQTQPILDIGTGSGLLALMAAQRTGDASITAIELDPTAALVAKDNFGHSPWSARLSCIEANLIHWFPTISKQTFGSIVCNPPYFNFGQQAQRGQRAQARHTDTLSHSALLQALKHLLADNGQASLILPTYEGEQLIKAAADYGLSCCRLCRVQSTAKKPIFRLLMAFTASENRNCEETTLCIHDGNGYSAEFIALTQSFYLNM</sequence>
<dbReference type="GO" id="GO:0032259">
    <property type="term" value="P:methylation"/>
    <property type="evidence" value="ECO:0007669"/>
    <property type="project" value="UniProtKB-KW"/>
</dbReference>
<dbReference type="PRINTS" id="PR00507">
    <property type="entry name" value="N12N6MTFRASE"/>
</dbReference>
<dbReference type="GO" id="GO:0003676">
    <property type="term" value="F:nucleic acid binding"/>
    <property type="evidence" value="ECO:0007669"/>
    <property type="project" value="InterPro"/>
</dbReference>
<proteinExistence type="inferred from homology"/>
<dbReference type="InterPro" id="IPR022882">
    <property type="entry name" value="tRNA_adenine-N6_MeTrfase"/>
</dbReference>
<evidence type="ECO:0000313" key="8">
    <source>
        <dbReference type="EMBL" id="SPY27279.1"/>
    </source>
</evidence>
<dbReference type="InterPro" id="IPR050210">
    <property type="entry name" value="tRNA_Adenine-N(6)_MTase"/>
</dbReference>
<keyword evidence="1 6" id="KW-0963">Cytoplasm</keyword>
<evidence type="ECO:0000256" key="4">
    <source>
        <dbReference type="ARBA" id="ARBA00022691"/>
    </source>
</evidence>
<evidence type="ECO:0000313" key="9">
    <source>
        <dbReference type="Proteomes" id="UP000251647"/>
    </source>
</evidence>
<protein>
    <recommendedName>
        <fullName evidence="6">tRNA1(Val) (adenine(37)-N6)-methyltransferase</fullName>
        <ecNumber evidence="6">2.1.1.223</ecNumber>
    </recommendedName>
    <alternativeName>
        <fullName evidence="6">tRNA m6A37 methyltransferase</fullName>
    </alternativeName>
</protein>
<dbReference type="GO" id="GO:0008033">
    <property type="term" value="P:tRNA processing"/>
    <property type="evidence" value="ECO:0007669"/>
    <property type="project" value="UniProtKB-UniRule"/>
</dbReference>